<feature type="non-terminal residue" evidence="2">
    <location>
        <position position="70"/>
    </location>
</feature>
<feature type="coiled-coil region" evidence="1">
    <location>
        <begin position="33"/>
        <end position="60"/>
    </location>
</feature>
<keyword evidence="1" id="KW-0175">Coiled coil</keyword>
<keyword evidence="3" id="KW-1185">Reference proteome</keyword>
<evidence type="ECO:0000256" key="1">
    <source>
        <dbReference type="SAM" id="Coils"/>
    </source>
</evidence>
<reference evidence="2 3" key="1">
    <citation type="submission" date="2019-07" db="EMBL/GenBank/DDBJ databases">
        <authorList>
            <person name="Jastrzebski P J."/>
            <person name="Paukszto L."/>
            <person name="Jastrzebski P J."/>
        </authorList>
    </citation>
    <scope>NUCLEOTIDE SEQUENCE [LARGE SCALE GENOMIC DNA]</scope>
    <source>
        <strain evidence="2 3">WMS-il1</strain>
    </source>
</reference>
<gene>
    <name evidence="2" type="ORF">WMSIL1_LOCUS12822</name>
</gene>
<dbReference type="Proteomes" id="UP000321570">
    <property type="component" value="Unassembled WGS sequence"/>
</dbReference>
<organism evidence="2 3">
    <name type="scientific">Hymenolepis diminuta</name>
    <name type="common">Rat tapeworm</name>
    <dbReference type="NCBI Taxonomy" id="6216"/>
    <lineage>
        <taxon>Eukaryota</taxon>
        <taxon>Metazoa</taxon>
        <taxon>Spiralia</taxon>
        <taxon>Lophotrochozoa</taxon>
        <taxon>Platyhelminthes</taxon>
        <taxon>Cestoda</taxon>
        <taxon>Eucestoda</taxon>
        <taxon>Cyclophyllidea</taxon>
        <taxon>Hymenolepididae</taxon>
        <taxon>Hymenolepis</taxon>
    </lineage>
</organism>
<evidence type="ECO:0000313" key="2">
    <source>
        <dbReference type="EMBL" id="VUZ54856.1"/>
    </source>
</evidence>
<protein>
    <submittedName>
        <fullName evidence="2">Uncharacterized protein</fullName>
    </submittedName>
</protein>
<name>A0A564Z5Z4_HYMDI</name>
<dbReference type="AlphaFoldDB" id="A0A564Z5Z4"/>
<sequence>MVIDSKANQTKDEKIKDDLANMIENKEWLQQKIVMEKSKHEELNDKIRVLQKNLSALIRTTGSSREAQSA</sequence>
<accession>A0A564Z5Z4</accession>
<dbReference type="EMBL" id="CABIJS010000666">
    <property type="protein sequence ID" value="VUZ54856.1"/>
    <property type="molecule type" value="Genomic_DNA"/>
</dbReference>
<proteinExistence type="predicted"/>
<evidence type="ECO:0000313" key="3">
    <source>
        <dbReference type="Proteomes" id="UP000321570"/>
    </source>
</evidence>